<organism evidence="2 3">
    <name type="scientific">Candidatus Falkowbacteria bacterium CG_4_9_14_3_um_filter_38_19</name>
    <dbReference type="NCBI Taxonomy" id="1974559"/>
    <lineage>
        <taxon>Bacteria</taxon>
        <taxon>Candidatus Falkowiibacteriota</taxon>
    </lineage>
</organism>
<reference evidence="3" key="1">
    <citation type="submission" date="2017-09" db="EMBL/GenBank/DDBJ databases">
        <title>Depth-based differentiation of microbial function through sediment-hosted aquifers and enrichment of novel symbionts in the deep terrestrial subsurface.</title>
        <authorList>
            <person name="Probst A.J."/>
            <person name="Ladd B."/>
            <person name="Jarett J.K."/>
            <person name="Geller-Mcgrath D.E."/>
            <person name="Sieber C.M.K."/>
            <person name="Emerson J.B."/>
            <person name="Anantharaman K."/>
            <person name="Thomas B.C."/>
            <person name="Malmstrom R."/>
            <person name="Stieglmeier M."/>
            <person name="Klingl A."/>
            <person name="Woyke T."/>
            <person name="Ryan C.M."/>
            <person name="Banfield J.F."/>
        </authorList>
    </citation>
    <scope>NUCLEOTIDE SEQUENCE [LARGE SCALE GENOMIC DNA]</scope>
</reference>
<evidence type="ECO:0000256" key="1">
    <source>
        <dbReference type="SAM" id="Phobius"/>
    </source>
</evidence>
<feature type="transmembrane region" description="Helical" evidence="1">
    <location>
        <begin position="45"/>
        <end position="69"/>
    </location>
</feature>
<dbReference type="InterPro" id="IPR043993">
    <property type="entry name" value="T4SS_pilin"/>
</dbReference>
<dbReference type="Proteomes" id="UP000230611">
    <property type="component" value="Unassembled WGS sequence"/>
</dbReference>
<dbReference type="Pfam" id="PF18895">
    <property type="entry name" value="T4SS_pilin"/>
    <property type="match status" value="1"/>
</dbReference>
<gene>
    <name evidence="2" type="ORF">CO116_02435</name>
</gene>
<accession>A0A2M8AF93</accession>
<keyword evidence="1" id="KW-1133">Transmembrane helix</keyword>
<protein>
    <recommendedName>
        <fullName evidence="4">TrbC/VIRB2 family protein</fullName>
    </recommendedName>
</protein>
<evidence type="ECO:0008006" key="4">
    <source>
        <dbReference type="Google" id="ProtNLM"/>
    </source>
</evidence>
<dbReference type="EMBL" id="PFUO01000110">
    <property type="protein sequence ID" value="PJB16197.1"/>
    <property type="molecule type" value="Genomic_DNA"/>
</dbReference>
<sequence>MKKIFLFLIFLGLILPIGAMGDVINIPNPLNANEFEEIVNNIIDFLFEIAIVLAPLMIVVGAVLLVASGGNLAQTERGKNIILWAAVGFFILLLAKGIIALIESLLEVK</sequence>
<feature type="transmembrane region" description="Helical" evidence="1">
    <location>
        <begin position="81"/>
        <end position="102"/>
    </location>
</feature>
<dbReference type="AlphaFoldDB" id="A0A2M8AF93"/>
<evidence type="ECO:0000313" key="2">
    <source>
        <dbReference type="EMBL" id="PJB16197.1"/>
    </source>
</evidence>
<keyword evidence="1" id="KW-0812">Transmembrane</keyword>
<comment type="caution">
    <text evidence="2">The sequence shown here is derived from an EMBL/GenBank/DDBJ whole genome shotgun (WGS) entry which is preliminary data.</text>
</comment>
<name>A0A2M8AF93_9BACT</name>
<proteinExistence type="predicted"/>
<keyword evidence="1" id="KW-0472">Membrane</keyword>
<evidence type="ECO:0000313" key="3">
    <source>
        <dbReference type="Proteomes" id="UP000230611"/>
    </source>
</evidence>